<evidence type="ECO:0000313" key="2">
    <source>
        <dbReference type="Proteomes" id="UP000024635"/>
    </source>
</evidence>
<sequence>MRTLEVTQRKMERRMLRLTILNRWSAERMRALTKLNDWTNEATKKKLQYAGIIRGMDDNEWVKLTTTWIPYDHVERRRHPCTRWRDEISRKIGRNWWSMTDEQFDKAMIRHSNMN</sequence>
<organism evidence="1 2">
    <name type="scientific">Ancylostoma ceylanicum</name>
    <dbReference type="NCBI Taxonomy" id="53326"/>
    <lineage>
        <taxon>Eukaryota</taxon>
        <taxon>Metazoa</taxon>
        <taxon>Ecdysozoa</taxon>
        <taxon>Nematoda</taxon>
        <taxon>Chromadorea</taxon>
        <taxon>Rhabditida</taxon>
        <taxon>Rhabditina</taxon>
        <taxon>Rhabditomorpha</taxon>
        <taxon>Strongyloidea</taxon>
        <taxon>Ancylostomatidae</taxon>
        <taxon>Ancylostomatinae</taxon>
        <taxon>Ancylostoma</taxon>
    </lineage>
</organism>
<keyword evidence="2" id="KW-1185">Reference proteome</keyword>
<accession>A0A016SQM9</accession>
<comment type="caution">
    <text evidence="1">The sequence shown here is derived from an EMBL/GenBank/DDBJ whole genome shotgun (WGS) entry which is preliminary data.</text>
</comment>
<name>A0A016SQM9_9BILA</name>
<reference evidence="2" key="1">
    <citation type="journal article" date="2015" name="Nat. Genet.">
        <title>The genome and transcriptome of the zoonotic hookworm Ancylostoma ceylanicum identify infection-specific gene families.</title>
        <authorList>
            <person name="Schwarz E.M."/>
            <person name="Hu Y."/>
            <person name="Antoshechkin I."/>
            <person name="Miller M.M."/>
            <person name="Sternberg P.W."/>
            <person name="Aroian R.V."/>
        </authorList>
    </citation>
    <scope>NUCLEOTIDE SEQUENCE</scope>
    <source>
        <strain evidence="2">HY135</strain>
    </source>
</reference>
<evidence type="ECO:0000313" key="1">
    <source>
        <dbReference type="EMBL" id="EYB92604.1"/>
    </source>
</evidence>
<dbReference type="OrthoDB" id="5837041at2759"/>
<evidence type="ECO:0008006" key="3">
    <source>
        <dbReference type="Google" id="ProtNLM"/>
    </source>
</evidence>
<gene>
    <name evidence="1" type="primary">Acey_s0192.g1370</name>
    <name evidence="1" type="ORF">Y032_0192g1370</name>
</gene>
<proteinExistence type="predicted"/>
<dbReference type="EMBL" id="JARK01001528">
    <property type="protein sequence ID" value="EYB92604.1"/>
    <property type="molecule type" value="Genomic_DNA"/>
</dbReference>
<dbReference type="Proteomes" id="UP000024635">
    <property type="component" value="Unassembled WGS sequence"/>
</dbReference>
<dbReference type="AlphaFoldDB" id="A0A016SQM9"/>
<protein>
    <recommendedName>
        <fullName evidence="3">Endonuclease-reverse transcriptase</fullName>
    </recommendedName>
</protein>